<dbReference type="SUPFAM" id="SSF49785">
    <property type="entry name" value="Galactose-binding domain-like"/>
    <property type="match status" value="1"/>
</dbReference>
<dbReference type="Pfam" id="PF00754">
    <property type="entry name" value="F5_F8_type_C"/>
    <property type="match status" value="1"/>
</dbReference>
<dbReference type="Gene3D" id="2.60.120.200">
    <property type="match status" value="1"/>
</dbReference>
<dbReference type="SMART" id="SM00137">
    <property type="entry name" value="MAM"/>
    <property type="match status" value="1"/>
</dbReference>
<dbReference type="AlphaFoldDB" id="A0A3M6TGK4"/>
<dbReference type="Gene3D" id="2.60.120.260">
    <property type="entry name" value="Galactose-binding domain-like"/>
    <property type="match status" value="1"/>
</dbReference>
<comment type="caution">
    <text evidence="3">The sequence shown here is derived from an EMBL/GenBank/DDBJ whole genome shotgun (WGS) entry which is preliminary data.</text>
</comment>
<dbReference type="SUPFAM" id="SSF49899">
    <property type="entry name" value="Concanavalin A-like lectins/glucanases"/>
    <property type="match status" value="1"/>
</dbReference>
<dbReference type="PANTHER" id="PTHR24543">
    <property type="entry name" value="MULTICOPPER OXIDASE-RELATED"/>
    <property type="match status" value="1"/>
</dbReference>
<feature type="domain" description="MAM" evidence="2">
    <location>
        <begin position="1"/>
        <end position="129"/>
    </location>
</feature>
<dbReference type="InterPro" id="IPR013320">
    <property type="entry name" value="ConA-like_dom_sf"/>
</dbReference>
<dbReference type="SMART" id="SM00231">
    <property type="entry name" value="FA58C"/>
    <property type="match status" value="1"/>
</dbReference>
<feature type="non-terminal residue" evidence="3">
    <location>
        <position position="464"/>
    </location>
</feature>
<organism evidence="3 4">
    <name type="scientific">Pocillopora damicornis</name>
    <name type="common">Cauliflower coral</name>
    <name type="synonym">Millepora damicornis</name>
    <dbReference type="NCBI Taxonomy" id="46731"/>
    <lineage>
        <taxon>Eukaryota</taxon>
        <taxon>Metazoa</taxon>
        <taxon>Cnidaria</taxon>
        <taxon>Anthozoa</taxon>
        <taxon>Hexacorallia</taxon>
        <taxon>Scleractinia</taxon>
        <taxon>Astrocoeniina</taxon>
        <taxon>Pocilloporidae</taxon>
        <taxon>Pocillopora</taxon>
    </lineage>
</organism>
<dbReference type="PROSITE" id="PS00740">
    <property type="entry name" value="MAM_1"/>
    <property type="match status" value="1"/>
</dbReference>
<feature type="domain" description="F5/8 type C" evidence="1">
    <location>
        <begin position="256"/>
        <end position="411"/>
    </location>
</feature>
<dbReference type="InterPro" id="IPR000421">
    <property type="entry name" value="FA58C"/>
</dbReference>
<keyword evidence="4" id="KW-1185">Reference proteome</keyword>
<dbReference type="EMBL" id="RCHS01003661">
    <property type="protein sequence ID" value="RMX40344.1"/>
    <property type="molecule type" value="Genomic_DNA"/>
</dbReference>
<dbReference type="CDD" id="cd00057">
    <property type="entry name" value="FA58C"/>
    <property type="match status" value="1"/>
</dbReference>
<dbReference type="FunFam" id="2.60.120.260:FF:000016">
    <property type="entry name" value="Contactin-associated protein-like 4 isoform 1"/>
    <property type="match status" value="1"/>
</dbReference>
<evidence type="ECO:0000313" key="4">
    <source>
        <dbReference type="Proteomes" id="UP000275408"/>
    </source>
</evidence>
<dbReference type="PROSITE" id="PS50060">
    <property type="entry name" value="MAM_2"/>
    <property type="match status" value="1"/>
</dbReference>
<proteinExistence type="predicted"/>
<dbReference type="OrthoDB" id="5951720at2759"/>
<feature type="non-terminal residue" evidence="3">
    <location>
        <position position="1"/>
    </location>
</feature>
<dbReference type="Proteomes" id="UP000275408">
    <property type="component" value="Unassembled WGS sequence"/>
</dbReference>
<accession>A0A3M6TGK4</accession>
<evidence type="ECO:0008006" key="5">
    <source>
        <dbReference type="Google" id="ProtNLM"/>
    </source>
</evidence>
<sequence>LNFKRNISINSSYSVTGSYIYIEASPQIPGDAARLFSDWMEPNEVVCIQFWYHMYGSDIGNLSIYLRTNQSETVVWTLSGNHGDQWKFGQTALNSRDAYKFIIEGTVGYGSSGDIALDDLTLLDGNCKTIITQNGSSIFLRPEAYAVRHSLFSPPNINTNEWKCFHLWYFIGGNYGYEGSITVLLKMLKSNLTSLLFFADKATSEATYTQTPLPQNFTDAQIEIVGTNELKLLAIRQVSFSKDSCEHIPKPRNDLHQHKPLGMENNEILDKKITSSSQVDEVHAAIQGRLHFQATPGKAGSWSAGSEDLTPWLQVDLNIRNTRVTGVATQGRNGPFAQWVTEYKLQYSNDGVSFNYYREPGKASEKHFAGNADQDAVVFHELNPPIRARYIRFRPVAWNKAASMRVELYQGVEGKSITYGRLVLLSFLFCGNAWNEIEYSVSLRKKMQTSVGVFLCVQIIDTIG</sequence>
<dbReference type="InterPro" id="IPR008979">
    <property type="entry name" value="Galactose-bd-like_sf"/>
</dbReference>
<name>A0A3M6TGK4_POCDA</name>
<dbReference type="PRINTS" id="PR00020">
    <property type="entry name" value="MAMDOMAIN"/>
</dbReference>
<dbReference type="CDD" id="cd06263">
    <property type="entry name" value="MAM"/>
    <property type="match status" value="1"/>
</dbReference>
<evidence type="ECO:0000259" key="2">
    <source>
        <dbReference type="PROSITE" id="PS50060"/>
    </source>
</evidence>
<gene>
    <name evidence="3" type="ORF">pdam_00025589</name>
</gene>
<dbReference type="GO" id="GO:0016020">
    <property type="term" value="C:membrane"/>
    <property type="evidence" value="ECO:0007669"/>
    <property type="project" value="InterPro"/>
</dbReference>
<reference evidence="3 4" key="1">
    <citation type="journal article" date="2018" name="Sci. Rep.">
        <title>Comparative analysis of the Pocillopora damicornis genome highlights role of immune system in coral evolution.</title>
        <authorList>
            <person name="Cunning R."/>
            <person name="Bay R.A."/>
            <person name="Gillette P."/>
            <person name="Baker A.C."/>
            <person name="Traylor-Knowles N."/>
        </authorList>
    </citation>
    <scope>NUCLEOTIDE SEQUENCE [LARGE SCALE GENOMIC DNA]</scope>
    <source>
        <strain evidence="3">RSMAS</strain>
        <tissue evidence="3">Whole animal</tissue>
    </source>
</reference>
<dbReference type="InterPro" id="IPR000998">
    <property type="entry name" value="MAM_dom"/>
</dbReference>
<dbReference type="Pfam" id="PF00629">
    <property type="entry name" value="MAM"/>
    <property type="match status" value="1"/>
</dbReference>
<evidence type="ECO:0000313" key="3">
    <source>
        <dbReference type="EMBL" id="RMX40344.1"/>
    </source>
</evidence>
<dbReference type="PROSITE" id="PS50022">
    <property type="entry name" value="FA58C_3"/>
    <property type="match status" value="1"/>
</dbReference>
<protein>
    <recommendedName>
        <fullName evidence="5">F5/8 type C domain-containing protein</fullName>
    </recommendedName>
</protein>
<evidence type="ECO:0000259" key="1">
    <source>
        <dbReference type="PROSITE" id="PS50022"/>
    </source>
</evidence>